<dbReference type="InterPro" id="IPR002909">
    <property type="entry name" value="IPT_dom"/>
</dbReference>
<feature type="domain" description="IPT/TIG" evidence="2">
    <location>
        <begin position="571"/>
        <end position="636"/>
    </location>
</feature>
<sequence>MKQGHAFQLRISCLLAVSMLCTIIGLAQPVIQSFAPLTAASGSTLIISGSGFSSVAGNNVVQFGAVRATVQSATTTSLQVIVPAGATYQPITVNSNGLTAQSSRYFLPAFTPMQPLALSSFGLAQTLETDYYPREVLLHDLNLDNKPEVLVLRYLPNNYSPSHVLPYLNNSNDSAIMLQAAGSFFAGTFASDMKLADIDGDGLQDVITSSIVPNEISVLRNTSTSSSIGFATRFFISKNDAAFHIAVADVDGDGKPDIVGSNTLAGTISMYRNTSAVGSVSFAAAIEMPVAAMPRTIVLQDVNNDRKPDLLMVDEANKRVVVFRNQSTVGNIHLTQQVALNSPDGLLPQYLCVADLNVDGNTDVLFSTINDFYTQGNIYAWRGDGNWSFVNDGALPKASAVSAFYKPSVADMDADGKPDIAVGRQGSFDVETFRNTGTTGSVLSFASASVMYTGSASTLALGDVNNDGSPDMITGSTLGSASQVFRNKTGKTSITNVSPAEAGYGATVRISGRNFTGTNSVRFAGINALSFVVESDTSIVATVGHAATGAVSVTATAGIDAWQTFTYNNAPQIDSFAPAMAASGDTVLIYGRNFYSTHTVQFGEVNATWFEVVHAGLMKAIPATGNHGYVSVQNSSGFYRKDGFVFLRKPVLQSFNPASGYKGQWLYLYGQHLALPGILPTVSIGGVVCPQVSSSNDYTQLMVVLASVQSGDIIVQHPGGADTLHGFVFIPAPDIIAASPMAASPTDTIRISGRYFSDVTQVKLGDSSAAWFRVLNDSMIVAVVGHGKTGPITVTKFSGSDTLSGFVFVPFPAPQIMQSTPNTGTAGTKVLLTGHYLWGIKSIQLGGKEVVNFQNPHPDSVWLWAPVDASGGIRIETYYGVVLLQPGFIRQLPPIFTGFSPAAASPGDVLVLQGNGFGNNASAVQVWFGPVKANIVQINNQQLTVQVPYSAGYDKITVVVQSLSAISDRYFQPLHLPTAGLPLRNNSFVRSGTDVSGGIAYDRQSIAVDLNNDGKPDLATLSSYNGLMLYRNTSEAGSVLWSDAIMTGIGGASSMEAADVDGDGMQDIVLFGGGGVVRNISTMASIATSFVPVGINATDKLADMNADGKPDLLRIGGANIVQIQFNTSTPGDIRFSEVVNITTANNLPFTWLANAADIDMDGAIDLIGVGGNYLHVIRNTGNSNLPAFTSLHQSYRFNGASASYYYPEAVTLADLNADGKPEMLVQHNTYSTASFGIHENLSTPGNMLLGDVQVMTNAPTDKTVQSGDFNGDGKPDLLIGSGPWLYVYQNLSTSSTVVLGNRAALQYVADAACIADIDGDGKQDIATHSNGWIVLRNRMGETQTLSMCVEGNVTIPANVTGSSYQWQMNLGSGFANVQNDAHINGVTTATLQLSNVPGNWLNRQVRCMIDNGAVYSEPQQLNFTNNWTGSQNQQWHTPANWNCRDSAR</sequence>
<dbReference type="CDD" id="cd00603">
    <property type="entry name" value="IPT_PCSR"/>
    <property type="match status" value="1"/>
</dbReference>
<dbReference type="Proteomes" id="UP000426027">
    <property type="component" value="Chromosome"/>
</dbReference>
<reference evidence="3 4" key="1">
    <citation type="submission" date="2019-11" db="EMBL/GenBank/DDBJ databases">
        <authorList>
            <person name="Im W.T."/>
        </authorList>
    </citation>
    <scope>NUCLEOTIDE SEQUENCE [LARGE SCALE GENOMIC DNA]</scope>
    <source>
        <strain evidence="3 4">SB-02</strain>
    </source>
</reference>
<name>A0A6I6GH79_9BACT</name>
<evidence type="ECO:0000259" key="2">
    <source>
        <dbReference type="Pfam" id="PF01833"/>
    </source>
</evidence>
<evidence type="ECO:0000256" key="1">
    <source>
        <dbReference type="ARBA" id="ARBA00022729"/>
    </source>
</evidence>
<gene>
    <name evidence="3" type="ORF">GLV81_06205</name>
</gene>
<organism evidence="3 4">
    <name type="scientific">Phnomibacter ginsenosidimutans</name>
    <dbReference type="NCBI Taxonomy" id="2676868"/>
    <lineage>
        <taxon>Bacteria</taxon>
        <taxon>Pseudomonadati</taxon>
        <taxon>Bacteroidota</taxon>
        <taxon>Chitinophagia</taxon>
        <taxon>Chitinophagales</taxon>
        <taxon>Chitinophagaceae</taxon>
        <taxon>Phnomibacter</taxon>
    </lineage>
</organism>
<dbReference type="Gene3D" id="2.130.10.130">
    <property type="entry name" value="Integrin alpha, N-terminal"/>
    <property type="match status" value="3"/>
</dbReference>
<evidence type="ECO:0000313" key="3">
    <source>
        <dbReference type="EMBL" id="QGW27735.1"/>
    </source>
</evidence>
<dbReference type="Pfam" id="PF01833">
    <property type="entry name" value="TIG"/>
    <property type="match status" value="4"/>
</dbReference>
<dbReference type="InterPro" id="IPR028994">
    <property type="entry name" value="Integrin_alpha_N"/>
</dbReference>
<feature type="domain" description="IPT/TIG" evidence="2">
    <location>
        <begin position="29"/>
        <end position="99"/>
    </location>
</feature>
<dbReference type="KEGG" id="fls:GLV81_06205"/>
<dbReference type="EMBL" id="CP046566">
    <property type="protein sequence ID" value="QGW27735.1"/>
    <property type="molecule type" value="Genomic_DNA"/>
</dbReference>
<dbReference type="Gene3D" id="2.60.40.10">
    <property type="entry name" value="Immunoglobulins"/>
    <property type="match status" value="6"/>
</dbReference>
<feature type="domain" description="IPT/TIG" evidence="2">
    <location>
        <begin position="894"/>
        <end position="962"/>
    </location>
</feature>
<dbReference type="PANTHER" id="PTHR44103">
    <property type="entry name" value="PROPROTEIN CONVERTASE P"/>
    <property type="match status" value="1"/>
</dbReference>
<keyword evidence="1" id="KW-0732">Signal</keyword>
<evidence type="ECO:0000313" key="4">
    <source>
        <dbReference type="Proteomes" id="UP000426027"/>
    </source>
</evidence>
<dbReference type="InterPro" id="IPR013783">
    <property type="entry name" value="Ig-like_fold"/>
</dbReference>
<feature type="domain" description="IPT/TIG" evidence="2">
    <location>
        <begin position="493"/>
        <end position="557"/>
    </location>
</feature>
<dbReference type="SUPFAM" id="SSF69318">
    <property type="entry name" value="Integrin alpha N-terminal domain"/>
    <property type="match status" value="3"/>
</dbReference>
<accession>A0A6I6GH79</accession>
<dbReference type="SUPFAM" id="SSF81296">
    <property type="entry name" value="E set domains"/>
    <property type="match status" value="5"/>
</dbReference>
<dbReference type="Pfam" id="PF13517">
    <property type="entry name" value="FG-GAP_3"/>
    <property type="match status" value="5"/>
</dbReference>
<dbReference type="InterPro" id="IPR013517">
    <property type="entry name" value="FG-GAP"/>
</dbReference>
<proteinExistence type="predicted"/>
<dbReference type="PANTHER" id="PTHR44103:SF1">
    <property type="entry name" value="PROPROTEIN CONVERTASE P"/>
    <property type="match status" value="1"/>
</dbReference>
<keyword evidence="4" id="KW-1185">Reference proteome</keyword>
<dbReference type="InterPro" id="IPR014756">
    <property type="entry name" value="Ig_E-set"/>
</dbReference>
<protein>
    <recommendedName>
        <fullName evidence="2">IPT/TIG domain-containing protein</fullName>
    </recommendedName>
</protein>